<proteinExistence type="predicted"/>
<feature type="region of interest" description="Disordered" evidence="1">
    <location>
        <begin position="232"/>
        <end position="271"/>
    </location>
</feature>
<feature type="transmembrane region" description="Helical" evidence="2">
    <location>
        <begin position="726"/>
        <end position="745"/>
    </location>
</feature>
<dbReference type="Pfam" id="PF01757">
    <property type="entry name" value="Acyl_transf_3"/>
    <property type="match status" value="1"/>
</dbReference>
<name>A0A835Z165_9STRA</name>
<feature type="transmembrane region" description="Helical" evidence="2">
    <location>
        <begin position="363"/>
        <end position="384"/>
    </location>
</feature>
<dbReference type="Proteomes" id="UP000664859">
    <property type="component" value="Unassembled WGS sequence"/>
</dbReference>
<keyword evidence="3" id="KW-0732">Signal</keyword>
<evidence type="ECO:0000256" key="2">
    <source>
        <dbReference type="SAM" id="Phobius"/>
    </source>
</evidence>
<feature type="transmembrane region" description="Helical" evidence="2">
    <location>
        <begin position="518"/>
        <end position="538"/>
    </location>
</feature>
<feature type="compositionally biased region" description="Gly residues" evidence="1">
    <location>
        <begin position="299"/>
        <end position="312"/>
    </location>
</feature>
<evidence type="ECO:0000313" key="6">
    <source>
        <dbReference type="Proteomes" id="UP000664859"/>
    </source>
</evidence>
<reference evidence="5" key="1">
    <citation type="submission" date="2021-02" db="EMBL/GenBank/DDBJ databases">
        <title>First Annotated Genome of the Yellow-green Alga Tribonema minus.</title>
        <authorList>
            <person name="Mahan K.M."/>
        </authorList>
    </citation>
    <scope>NUCLEOTIDE SEQUENCE</scope>
    <source>
        <strain evidence="5">UTEX B ZZ1240</strain>
    </source>
</reference>
<gene>
    <name evidence="5" type="ORF">JKP88DRAFT_324413</name>
</gene>
<dbReference type="EMBL" id="JAFCMP010000401">
    <property type="protein sequence ID" value="KAG5180333.1"/>
    <property type="molecule type" value="Genomic_DNA"/>
</dbReference>
<feature type="transmembrane region" description="Helical" evidence="2">
    <location>
        <begin position="404"/>
        <end position="425"/>
    </location>
</feature>
<feature type="transmembrane region" description="Helical" evidence="2">
    <location>
        <begin position="606"/>
        <end position="623"/>
    </location>
</feature>
<feature type="domain" description="Acyltransferase 3" evidence="4">
    <location>
        <begin position="358"/>
        <end position="775"/>
    </location>
</feature>
<comment type="caution">
    <text evidence="5">The sequence shown here is derived from an EMBL/GenBank/DDBJ whole genome shotgun (WGS) entry which is preliminary data.</text>
</comment>
<dbReference type="OrthoDB" id="207378at2759"/>
<protein>
    <submittedName>
        <fullName evidence="5">Acyltransferase family-domain-containing protein</fullName>
    </submittedName>
</protein>
<feature type="transmembrane region" description="Helical" evidence="2">
    <location>
        <begin position="644"/>
        <end position="669"/>
    </location>
</feature>
<feature type="chain" id="PRO_5033066477" evidence="3">
    <location>
        <begin position="20"/>
        <end position="794"/>
    </location>
</feature>
<keyword evidence="5" id="KW-0012">Acyltransferase</keyword>
<evidence type="ECO:0000313" key="5">
    <source>
        <dbReference type="EMBL" id="KAG5180333.1"/>
    </source>
</evidence>
<keyword evidence="2" id="KW-1133">Transmembrane helix</keyword>
<dbReference type="PANTHER" id="PTHR11161:SF0">
    <property type="entry name" value="O-ACYLTRANSFERASE LIKE PROTEIN"/>
    <property type="match status" value="1"/>
</dbReference>
<dbReference type="InterPro" id="IPR002656">
    <property type="entry name" value="Acyl_transf_3_dom"/>
</dbReference>
<keyword evidence="6" id="KW-1185">Reference proteome</keyword>
<evidence type="ECO:0000256" key="3">
    <source>
        <dbReference type="SAM" id="SignalP"/>
    </source>
</evidence>
<keyword evidence="2" id="KW-0472">Membrane</keyword>
<dbReference type="InterPro" id="IPR052728">
    <property type="entry name" value="O2_lipid_transport_reg"/>
</dbReference>
<keyword evidence="2" id="KW-0812">Transmembrane</keyword>
<feature type="region of interest" description="Disordered" evidence="1">
    <location>
        <begin position="287"/>
        <end position="312"/>
    </location>
</feature>
<dbReference type="AlphaFoldDB" id="A0A835Z165"/>
<dbReference type="GO" id="GO:0016747">
    <property type="term" value="F:acyltransferase activity, transferring groups other than amino-acyl groups"/>
    <property type="evidence" value="ECO:0007669"/>
    <property type="project" value="InterPro"/>
</dbReference>
<dbReference type="PANTHER" id="PTHR11161">
    <property type="entry name" value="O-ACYLTRANSFERASE"/>
    <property type="match status" value="1"/>
</dbReference>
<feature type="transmembrane region" description="Helical" evidence="2">
    <location>
        <begin position="550"/>
        <end position="572"/>
    </location>
</feature>
<keyword evidence="5" id="KW-0808">Transferase</keyword>
<organism evidence="5 6">
    <name type="scientific">Tribonema minus</name>
    <dbReference type="NCBI Taxonomy" id="303371"/>
    <lineage>
        <taxon>Eukaryota</taxon>
        <taxon>Sar</taxon>
        <taxon>Stramenopiles</taxon>
        <taxon>Ochrophyta</taxon>
        <taxon>PX clade</taxon>
        <taxon>Xanthophyceae</taxon>
        <taxon>Tribonematales</taxon>
        <taxon>Tribonemataceae</taxon>
        <taxon>Tribonema</taxon>
    </lineage>
</organism>
<feature type="transmembrane region" description="Helical" evidence="2">
    <location>
        <begin position="757"/>
        <end position="778"/>
    </location>
</feature>
<evidence type="ECO:0000256" key="1">
    <source>
        <dbReference type="SAM" id="MobiDB-lite"/>
    </source>
</evidence>
<feature type="transmembrane region" description="Helical" evidence="2">
    <location>
        <begin position="681"/>
        <end position="705"/>
    </location>
</feature>
<evidence type="ECO:0000259" key="4">
    <source>
        <dbReference type="Pfam" id="PF01757"/>
    </source>
</evidence>
<sequence length="794" mass="82792">MRFSLGLLLTLFCLELCRGARLALMPLRSQLYDAESTDPPLPPITAVCASICGTIGKDMLDCQERCLALLQPDPSGPANPCRSAIAAVSTDTFRIEAMSFSSGHIASAIGLLLQAANGSAAAAQFLPYVNDLGAPDACAAVDGAHYCLVAAAPGASPLPLRLGACLPRACRQDTLGAMTNLTAVSVSLSCGDHSYGVDGAARALTLALFAAVALLVVVGTALELAGCGAPPPPPQADKAKEHSGAADAAAPTHFVSGGGGGDDQCGSEQHVSDGLLDDQNLQRPLLPTQADDKKRGGGRAHGGGDAHGGSGSGGSAPLAVRVLLCFGLQANWRYLFDVGRGRDGGGGGGGGGNRLAVLDGLRALSILWVILGHTLIFCLLAGGYSNLLELVPRGGRGVLARLSAQAITSAFLSVDTFFYISGFLLTHVTLSKLSAAAPLSRGAALRWLPALYLHRWLRITPTFMAAVLLYWQVLPLLDAGPLWDFGADDAACSKYWWTNPLYISNLVPWRTGLPCFPVGWYLANDFQFALAFLPLLLLGQPLRGRAAATAAVAALCALAVAASCAFALWLGLAQGVRFTVFDGGLPAPGAPQSGGYSYWPDYYIRPWSRVVPYAAGVLAALGWRRAAAVATAAAARRPAAQRAAAANAAVTVAWAALLGSTVYGTYWAYQDVPSPISRGENAAYLALARLAWSLGLTALCFQCFANRGGAVQALLAHRAWAPLSKLTFCAYLVHPTVITWFYRAAAGPTRFGEAEFAVTYMGFALGTFAASVPLYLAVEAPLRRVEAALLPRPK</sequence>
<accession>A0A835Z165</accession>
<feature type="signal peptide" evidence="3">
    <location>
        <begin position="1"/>
        <end position="19"/>
    </location>
</feature>